<feature type="region of interest" description="Disordered" evidence="1">
    <location>
        <begin position="108"/>
        <end position="135"/>
    </location>
</feature>
<dbReference type="Proteomes" id="UP001066276">
    <property type="component" value="Chromosome 5"/>
</dbReference>
<keyword evidence="3" id="KW-1185">Reference proteome</keyword>
<organism evidence="2 3">
    <name type="scientific">Pleurodeles waltl</name>
    <name type="common">Iberian ribbed newt</name>
    <dbReference type="NCBI Taxonomy" id="8319"/>
    <lineage>
        <taxon>Eukaryota</taxon>
        <taxon>Metazoa</taxon>
        <taxon>Chordata</taxon>
        <taxon>Craniata</taxon>
        <taxon>Vertebrata</taxon>
        <taxon>Euteleostomi</taxon>
        <taxon>Amphibia</taxon>
        <taxon>Batrachia</taxon>
        <taxon>Caudata</taxon>
        <taxon>Salamandroidea</taxon>
        <taxon>Salamandridae</taxon>
        <taxon>Pleurodelinae</taxon>
        <taxon>Pleurodeles</taxon>
    </lineage>
</organism>
<name>A0AAV7RDR8_PLEWA</name>
<reference evidence="2" key="1">
    <citation type="journal article" date="2022" name="bioRxiv">
        <title>Sequencing and chromosome-scale assembly of the giantPleurodeles waltlgenome.</title>
        <authorList>
            <person name="Brown T."/>
            <person name="Elewa A."/>
            <person name="Iarovenko S."/>
            <person name="Subramanian E."/>
            <person name="Araus A.J."/>
            <person name="Petzold A."/>
            <person name="Susuki M."/>
            <person name="Suzuki K.-i.T."/>
            <person name="Hayashi T."/>
            <person name="Toyoda A."/>
            <person name="Oliveira C."/>
            <person name="Osipova E."/>
            <person name="Leigh N.D."/>
            <person name="Simon A."/>
            <person name="Yun M.H."/>
        </authorList>
    </citation>
    <scope>NUCLEOTIDE SEQUENCE</scope>
    <source>
        <strain evidence="2">20211129_DDA</strain>
        <tissue evidence="2">Liver</tissue>
    </source>
</reference>
<proteinExistence type="predicted"/>
<dbReference type="Gene3D" id="3.30.70.1820">
    <property type="entry name" value="L1 transposable element, RRM domain"/>
    <property type="match status" value="1"/>
</dbReference>
<evidence type="ECO:0000313" key="3">
    <source>
        <dbReference type="Proteomes" id="UP001066276"/>
    </source>
</evidence>
<dbReference type="EMBL" id="JANPWB010000009">
    <property type="protein sequence ID" value="KAJ1150255.1"/>
    <property type="molecule type" value="Genomic_DNA"/>
</dbReference>
<evidence type="ECO:0000256" key="1">
    <source>
        <dbReference type="SAM" id="MobiDB-lite"/>
    </source>
</evidence>
<gene>
    <name evidence="2" type="ORF">NDU88_003050</name>
</gene>
<evidence type="ECO:0000313" key="2">
    <source>
        <dbReference type="EMBL" id="KAJ1150255.1"/>
    </source>
</evidence>
<dbReference type="AlphaFoldDB" id="A0AAV7RDR8"/>
<protein>
    <submittedName>
        <fullName evidence="2">Uncharacterized protein</fullName>
    </submittedName>
</protein>
<sequence>MLCATSEYLEACSCRNNVSIVGIAESTRVENMERYMEQLLIDLLGRKTFSELFLIEQAHRSLTPRPGKRRFHQLKLDYNIDYVAQLRVMMDRRTLIFTDPKKLQQFIAKREAKGQQRNSQTTSNRDRDNAMDDVE</sequence>
<feature type="compositionally biased region" description="Basic and acidic residues" evidence="1">
    <location>
        <begin position="124"/>
        <end position="135"/>
    </location>
</feature>
<comment type="caution">
    <text evidence="2">The sequence shown here is derived from an EMBL/GenBank/DDBJ whole genome shotgun (WGS) entry which is preliminary data.</text>
</comment>
<accession>A0AAV7RDR8</accession>